<protein>
    <submittedName>
        <fullName evidence="2">Uncharacterized protein</fullName>
    </submittedName>
</protein>
<keyword evidence="3" id="KW-1185">Reference proteome</keyword>
<sequence length="249" mass="27728">MSYATAVSGHSQRHHAGGLAKSSVKPQRQKMTEKPPVVVRKVYRRRDRAGVEEQSPCRPPEMTAQDESREPVLAAEEQSPERLQEEEVPHADTVVREAPEDSAEAPSSMIPSVVQLSFATGPVEVGETPMIIPPGFIRVVSPPSHFSSESDVPLSQWLPSHFFSLGPWRSPIGKLRDGPLQIQLMFLQFSSRGGAILQGSASSPMFRVMFETRHDREWDLVTVYDRFFEQVSLLAENYIGILANSLLSH</sequence>
<dbReference type="OrthoDB" id="2005135at2759"/>
<proteinExistence type="predicted"/>
<evidence type="ECO:0000313" key="3">
    <source>
        <dbReference type="Proteomes" id="UP000886520"/>
    </source>
</evidence>
<accession>A0A9D4V8C3</accession>
<evidence type="ECO:0000256" key="1">
    <source>
        <dbReference type="SAM" id="MobiDB-lite"/>
    </source>
</evidence>
<feature type="region of interest" description="Disordered" evidence="1">
    <location>
        <begin position="1"/>
        <end position="90"/>
    </location>
</feature>
<evidence type="ECO:0000313" key="2">
    <source>
        <dbReference type="EMBL" id="KAI5081508.1"/>
    </source>
</evidence>
<name>A0A9D4V8C3_ADICA</name>
<reference evidence="2" key="1">
    <citation type="submission" date="2021-01" db="EMBL/GenBank/DDBJ databases">
        <title>Adiantum capillus-veneris genome.</title>
        <authorList>
            <person name="Fang Y."/>
            <person name="Liao Q."/>
        </authorList>
    </citation>
    <scope>NUCLEOTIDE SEQUENCE</scope>
    <source>
        <strain evidence="2">H3</strain>
        <tissue evidence="2">Leaf</tissue>
    </source>
</reference>
<gene>
    <name evidence="2" type="ORF">GOP47_0004691</name>
</gene>
<dbReference type="Proteomes" id="UP000886520">
    <property type="component" value="Chromosome 4"/>
</dbReference>
<organism evidence="2 3">
    <name type="scientific">Adiantum capillus-veneris</name>
    <name type="common">Maidenhair fern</name>
    <dbReference type="NCBI Taxonomy" id="13818"/>
    <lineage>
        <taxon>Eukaryota</taxon>
        <taxon>Viridiplantae</taxon>
        <taxon>Streptophyta</taxon>
        <taxon>Embryophyta</taxon>
        <taxon>Tracheophyta</taxon>
        <taxon>Polypodiopsida</taxon>
        <taxon>Polypodiidae</taxon>
        <taxon>Polypodiales</taxon>
        <taxon>Pteridineae</taxon>
        <taxon>Pteridaceae</taxon>
        <taxon>Vittarioideae</taxon>
        <taxon>Adiantum</taxon>
    </lineage>
</organism>
<feature type="compositionally biased region" description="Basic and acidic residues" evidence="1">
    <location>
        <begin position="79"/>
        <end position="90"/>
    </location>
</feature>
<comment type="caution">
    <text evidence="2">The sequence shown here is derived from an EMBL/GenBank/DDBJ whole genome shotgun (WGS) entry which is preliminary data.</text>
</comment>
<dbReference type="EMBL" id="JABFUD020000004">
    <property type="protein sequence ID" value="KAI5081508.1"/>
    <property type="molecule type" value="Genomic_DNA"/>
</dbReference>
<dbReference type="AlphaFoldDB" id="A0A9D4V8C3"/>